<dbReference type="RefSeq" id="WP_379485206.1">
    <property type="nucleotide sequence ID" value="NZ_JBHMCF010000057.1"/>
</dbReference>
<dbReference type="EMBL" id="JBHMCF010000057">
    <property type="protein sequence ID" value="MFB9476869.1"/>
    <property type="molecule type" value="Genomic_DNA"/>
</dbReference>
<reference evidence="1 2" key="1">
    <citation type="submission" date="2024-09" db="EMBL/GenBank/DDBJ databases">
        <authorList>
            <person name="Sun Q."/>
            <person name="Mori K."/>
        </authorList>
    </citation>
    <scope>NUCLEOTIDE SEQUENCE [LARGE SCALE GENOMIC DNA]</scope>
    <source>
        <strain evidence="1 2">JCM 3324</strain>
    </source>
</reference>
<name>A0ABV5P2S2_9ACTN</name>
<evidence type="ECO:0000313" key="1">
    <source>
        <dbReference type="EMBL" id="MFB9476869.1"/>
    </source>
</evidence>
<keyword evidence="2" id="KW-1185">Reference proteome</keyword>
<evidence type="ECO:0000313" key="2">
    <source>
        <dbReference type="Proteomes" id="UP001589568"/>
    </source>
</evidence>
<accession>A0ABV5P2S2</accession>
<dbReference type="Proteomes" id="UP001589568">
    <property type="component" value="Unassembled WGS sequence"/>
</dbReference>
<organism evidence="1 2">
    <name type="scientific">Nonomuraea salmonea</name>
    <dbReference type="NCBI Taxonomy" id="46181"/>
    <lineage>
        <taxon>Bacteria</taxon>
        <taxon>Bacillati</taxon>
        <taxon>Actinomycetota</taxon>
        <taxon>Actinomycetes</taxon>
        <taxon>Streptosporangiales</taxon>
        <taxon>Streptosporangiaceae</taxon>
        <taxon>Nonomuraea</taxon>
    </lineage>
</organism>
<sequence length="207" mass="23583">MTTTAVNGRPRAGQLTTEDRARWIALRYAVQLVSRSISKTVSDREVRSNYNLFHPWLAEAGSDDADLDLRCKVFDLYLRERRDHARPGSYSLHTFEDQQEFMDGVIGFYAIITGTTHLHDTVLLWRDRVTRHCAVNIRRVQVDDFSGDAEGWRFTMHLVHPVSVGYIKPHAGEEMAEEAGLRVGSVTIRHHASGDKLTVRIQQPAQD</sequence>
<protein>
    <submittedName>
        <fullName evidence="1">Uncharacterized protein</fullName>
    </submittedName>
</protein>
<proteinExistence type="predicted"/>
<comment type="caution">
    <text evidence="1">The sequence shown here is derived from an EMBL/GenBank/DDBJ whole genome shotgun (WGS) entry which is preliminary data.</text>
</comment>
<gene>
    <name evidence="1" type="ORF">ACFFR3_45895</name>
</gene>